<keyword evidence="7 11" id="KW-0418">Kinase</keyword>
<dbReference type="InterPro" id="IPR017441">
    <property type="entry name" value="Protein_kinase_ATP_BS"/>
</dbReference>
<feature type="binding site" evidence="13 14">
    <location>
        <position position="452"/>
    </location>
    <ligand>
        <name>ATP</name>
        <dbReference type="ChEBI" id="CHEBI:30616"/>
    </ligand>
</feature>
<evidence type="ECO:0000256" key="3">
    <source>
        <dbReference type="ARBA" id="ARBA00022553"/>
    </source>
</evidence>
<evidence type="ECO:0000256" key="10">
    <source>
        <dbReference type="ARBA" id="ARBA00048679"/>
    </source>
</evidence>
<evidence type="ECO:0000313" key="18">
    <source>
        <dbReference type="EMBL" id="KAK4016057.1"/>
    </source>
</evidence>
<feature type="binding site" evidence="13 14">
    <location>
        <position position="95"/>
    </location>
    <ligand>
        <name>ATP</name>
        <dbReference type="ChEBI" id="CHEBI:30616"/>
    </ligand>
</feature>
<dbReference type="PROSITE" id="PS51285">
    <property type="entry name" value="AGC_KINASE_CTER"/>
    <property type="match status" value="1"/>
</dbReference>
<dbReference type="SMART" id="SM00220">
    <property type="entry name" value="S_TKc"/>
    <property type="match status" value="2"/>
</dbReference>
<evidence type="ECO:0000256" key="9">
    <source>
        <dbReference type="ARBA" id="ARBA00047899"/>
    </source>
</evidence>
<dbReference type="OrthoDB" id="63267at2759"/>
<feature type="active site" description="Proton acceptor" evidence="12">
    <location>
        <position position="188"/>
    </location>
</feature>
<dbReference type="PROSITE" id="PS00108">
    <property type="entry name" value="PROTEIN_KINASE_ST"/>
    <property type="match status" value="2"/>
</dbReference>
<reference evidence="17" key="1">
    <citation type="submission" date="2015-10" db="EMBL/GenBank/DDBJ databases">
        <title>EvidentialGene: Evidence-directed Construction of Complete mRNA Transcriptomes without Genomes.</title>
        <authorList>
            <person name="Gilbert D.G."/>
        </authorList>
    </citation>
    <scope>NUCLEOTIDE SEQUENCE</scope>
</reference>
<keyword evidence="19" id="KW-1185">Reference proteome</keyword>
<keyword evidence="8 11" id="KW-0067">ATP-binding</keyword>
<sequence length="742" mass="84122">MPLAQFADPWRKVHIKQQAENNTEEMLVDDVETNHQHCNEIDREIELTDVTRDGYDKAEASHFELLKVLGQGSFGKVFLVRKIVGRDANTLYAMKVLKKATLKVRDRVRTKMERNILADVRHPFVVKLHYAFQTEGKLYLILNFLRGGDLFHRLSKEVMFTEEDVKFYLAELALALGHLHTLGIMYRDLKPENILLDADGHISLTDFGLSKEALDEKKAYSFCGTVEYMAPEVVSRKGHSFAADWWSYGVLMYEMLTGTLPFQASNRKETMTQILRAKLGMPGFLSVEAQCLLRALFKRNPDNRLSSVDEIKQHQFFSTIDWDKLLKKEIEPPYKPAVSRVDDAFYFDTEYTSKTPKDSPEIPPSATAHELFRGFSFVNPLLIPEEGNGNITAPSCVVSGRMVDALLAKNFYAAKLNSIAEDYEILEEIGTGSYSVCKKCLHRATRVEFAVKIIDKSKRDCQEEVEILFRYGGHQNIVTLRDIYEDERYVYLVMELMRGGELLDRILRQKNFSEREASITMFVVTSAVQHLHKNGVVHRDLKPSNILYATTEAQPDSLRICDFGFAKQLRAENGLLMTPCYTANFVAPEVLKRQGYDKACDVWSLGVLLYTMLAGHTPFATGPTDSAEAILHRIGEANYDLVSGNWNTVSSPAKDLVRKMLDLDPAKRLTTAQVIAHPWIQQRHALPENQLAMQDARLVKGAVAATYRAISSSPLAPHLAPVQTSQLAMRRRKSRPNTTTDI</sequence>
<dbReference type="PROSITE" id="PS00107">
    <property type="entry name" value="PROTEIN_KINASE_ATP"/>
    <property type="match status" value="2"/>
</dbReference>
<protein>
    <recommendedName>
        <fullName evidence="11">Ribosomal protein S6 kinase</fullName>
        <ecNumber evidence="11">2.7.11.1</ecNumber>
    </recommendedName>
</protein>
<organism evidence="17">
    <name type="scientific">Daphnia magna</name>
    <dbReference type="NCBI Taxonomy" id="35525"/>
    <lineage>
        <taxon>Eukaryota</taxon>
        <taxon>Metazoa</taxon>
        <taxon>Ecdysozoa</taxon>
        <taxon>Arthropoda</taxon>
        <taxon>Crustacea</taxon>
        <taxon>Branchiopoda</taxon>
        <taxon>Diplostraca</taxon>
        <taxon>Cladocera</taxon>
        <taxon>Anomopoda</taxon>
        <taxon>Daphniidae</taxon>
        <taxon>Daphnia</taxon>
    </lineage>
</organism>
<dbReference type="Gene3D" id="1.10.510.10">
    <property type="entry name" value="Transferase(Phosphotransferase) domain 1"/>
    <property type="match status" value="2"/>
</dbReference>
<dbReference type="GO" id="GO:0005524">
    <property type="term" value="F:ATP binding"/>
    <property type="evidence" value="ECO:0007669"/>
    <property type="project" value="UniProtKB-UniRule"/>
</dbReference>
<dbReference type="GO" id="GO:0035556">
    <property type="term" value="P:intracellular signal transduction"/>
    <property type="evidence" value="ECO:0007669"/>
    <property type="project" value="InterPro"/>
</dbReference>
<evidence type="ECO:0000313" key="19">
    <source>
        <dbReference type="Proteomes" id="UP001234178"/>
    </source>
</evidence>
<dbReference type="FunFam" id="3.30.200.20:FF:000013">
    <property type="entry name" value="Ribosomal protein S6 kinase"/>
    <property type="match status" value="1"/>
</dbReference>
<dbReference type="InterPro" id="IPR000961">
    <property type="entry name" value="AGC-kinase_C"/>
</dbReference>
<evidence type="ECO:0000313" key="17">
    <source>
        <dbReference type="EMBL" id="JAL58447.1"/>
    </source>
</evidence>
<evidence type="ECO:0000256" key="1">
    <source>
        <dbReference type="ARBA" id="ARBA00009804"/>
    </source>
</evidence>
<dbReference type="EMBL" id="GDIQ01093279">
    <property type="protein sequence ID" value="JAL58447.1"/>
    <property type="molecule type" value="Transcribed_RNA"/>
</dbReference>
<keyword evidence="5" id="KW-0677">Repeat</keyword>
<dbReference type="InterPro" id="IPR000719">
    <property type="entry name" value="Prot_kinase_dom"/>
</dbReference>
<dbReference type="Pfam" id="PF00069">
    <property type="entry name" value="Pkinase"/>
    <property type="match status" value="2"/>
</dbReference>
<evidence type="ECO:0000259" key="15">
    <source>
        <dbReference type="PROSITE" id="PS50011"/>
    </source>
</evidence>
<feature type="binding site" evidence="13">
    <location>
        <begin position="429"/>
        <end position="437"/>
    </location>
    <ligand>
        <name>ATP</name>
        <dbReference type="ChEBI" id="CHEBI:30616"/>
    </ligand>
</feature>
<feature type="domain" description="Protein kinase" evidence="15">
    <location>
        <begin position="63"/>
        <end position="317"/>
    </location>
</feature>
<evidence type="ECO:0000259" key="16">
    <source>
        <dbReference type="PROSITE" id="PS51285"/>
    </source>
</evidence>
<dbReference type="SUPFAM" id="SSF56112">
    <property type="entry name" value="Protein kinase-like (PK-like)"/>
    <property type="match status" value="2"/>
</dbReference>
<dbReference type="InterPro" id="IPR041906">
    <property type="entry name" value="RSK_N"/>
</dbReference>
<evidence type="ECO:0000256" key="8">
    <source>
        <dbReference type="ARBA" id="ARBA00022840"/>
    </source>
</evidence>
<dbReference type="FunFam" id="1.10.510.10:FF:000041">
    <property type="entry name" value="Ribosomal protein S6 kinase"/>
    <property type="match status" value="1"/>
</dbReference>
<evidence type="ECO:0000256" key="6">
    <source>
        <dbReference type="ARBA" id="ARBA00022741"/>
    </source>
</evidence>
<feature type="active site" description="Proton acceptor" evidence="12">
    <location>
        <position position="540"/>
    </location>
</feature>
<evidence type="ECO:0000256" key="4">
    <source>
        <dbReference type="ARBA" id="ARBA00022679"/>
    </source>
</evidence>
<evidence type="ECO:0000256" key="13">
    <source>
        <dbReference type="PIRSR" id="PIRSR000606-51"/>
    </source>
</evidence>
<feature type="domain" description="AGC-kinase C-terminal" evidence="16">
    <location>
        <begin position="318"/>
        <end position="387"/>
    </location>
</feature>
<evidence type="ECO:0000256" key="12">
    <source>
        <dbReference type="PIRSR" id="PIRSR000606-50"/>
    </source>
</evidence>
<keyword evidence="6 11" id="KW-0547">Nucleotide-binding</keyword>
<evidence type="ECO:0000256" key="7">
    <source>
        <dbReference type="ARBA" id="ARBA00022777"/>
    </source>
</evidence>
<reference evidence="18 19" key="2">
    <citation type="journal article" date="2023" name="Nucleic Acids Res.">
        <title>The hologenome of Daphnia magna reveals possible DNA methylation and microbiome-mediated evolution of the host genome.</title>
        <authorList>
            <person name="Chaturvedi A."/>
            <person name="Li X."/>
            <person name="Dhandapani V."/>
            <person name="Marshall H."/>
            <person name="Kissane S."/>
            <person name="Cuenca-Cambronero M."/>
            <person name="Asole G."/>
            <person name="Calvet F."/>
            <person name="Ruiz-Romero M."/>
            <person name="Marangio P."/>
            <person name="Guigo R."/>
            <person name="Rago D."/>
            <person name="Mirbahai L."/>
            <person name="Eastwood N."/>
            <person name="Colbourne J.K."/>
            <person name="Zhou J."/>
            <person name="Mallon E."/>
            <person name="Orsini L."/>
        </authorList>
    </citation>
    <scope>NUCLEOTIDE SEQUENCE [LARGE SCALE GENOMIC DNA]</scope>
    <source>
        <strain evidence="18">LRV0_1</strain>
    </source>
</reference>
<accession>A0A0P5S2A5</accession>
<dbReference type="GO" id="GO:0000287">
    <property type="term" value="F:magnesium ion binding"/>
    <property type="evidence" value="ECO:0007669"/>
    <property type="project" value="InterPro"/>
</dbReference>
<comment type="catalytic activity">
    <reaction evidence="10 11">
        <text>L-seryl-[protein] + ATP = O-phospho-L-seryl-[protein] + ADP + H(+)</text>
        <dbReference type="Rhea" id="RHEA:17989"/>
        <dbReference type="Rhea" id="RHEA-COMP:9863"/>
        <dbReference type="Rhea" id="RHEA-COMP:11604"/>
        <dbReference type="ChEBI" id="CHEBI:15378"/>
        <dbReference type="ChEBI" id="CHEBI:29999"/>
        <dbReference type="ChEBI" id="CHEBI:30616"/>
        <dbReference type="ChEBI" id="CHEBI:83421"/>
        <dbReference type="ChEBI" id="CHEBI:456216"/>
        <dbReference type="EC" id="2.7.11.1"/>
    </reaction>
</comment>
<dbReference type="AlphaFoldDB" id="A0A0P5S2A5"/>
<dbReference type="PANTHER" id="PTHR24351">
    <property type="entry name" value="RIBOSOMAL PROTEIN S6 KINASE"/>
    <property type="match status" value="1"/>
</dbReference>
<gene>
    <name evidence="18" type="ORF">OUZ56_031018</name>
</gene>
<dbReference type="FunFam" id="1.10.510.10:FF:001885">
    <property type="entry name" value="Ribosomal protein S6 kinase"/>
    <property type="match status" value="1"/>
</dbReference>
<feature type="domain" description="Protein kinase" evidence="15">
    <location>
        <begin position="423"/>
        <end position="680"/>
    </location>
</feature>
<dbReference type="GO" id="GO:0004674">
    <property type="term" value="F:protein serine/threonine kinase activity"/>
    <property type="evidence" value="ECO:0007669"/>
    <property type="project" value="UniProtKB-KW"/>
</dbReference>
<dbReference type="EC" id="2.7.11.1" evidence="11"/>
<evidence type="ECO:0000256" key="14">
    <source>
        <dbReference type="PROSITE-ProRule" id="PRU10141"/>
    </source>
</evidence>
<dbReference type="SMART" id="SM00133">
    <property type="entry name" value="S_TK_X"/>
    <property type="match status" value="1"/>
</dbReference>
<feature type="binding site" evidence="13">
    <location>
        <begin position="69"/>
        <end position="77"/>
    </location>
    <ligand>
        <name>ATP</name>
        <dbReference type="ChEBI" id="CHEBI:30616"/>
    </ligand>
</feature>
<keyword evidence="2 11" id="KW-0723">Serine/threonine-protein kinase</keyword>
<dbReference type="Proteomes" id="UP001234178">
    <property type="component" value="Unassembled WGS sequence"/>
</dbReference>
<dbReference type="EMBL" id="JAOYFB010000005">
    <property type="protein sequence ID" value="KAK4016057.1"/>
    <property type="molecule type" value="Genomic_DNA"/>
</dbReference>
<evidence type="ECO:0000256" key="11">
    <source>
        <dbReference type="PIRNR" id="PIRNR000606"/>
    </source>
</evidence>
<dbReference type="InterPro" id="IPR016239">
    <property type="entry name" value="Ribosomal_S6_kinase_II"/>
</dbReference>
<evidence type="ECO:0000256" key="2">
    <source>
        <dbReference type="ARBA" id="ARBA00022527"/>
    </source>
</evidence>
<dbReference type="FunFam" id="3.30.200.20:FF:000121">
    <property type="entry name" value="Ribosomal protein S6 kinase"/>
    <property type="match status" value="1"/>
</dbReference>
<dbReference type="CDD" id="cd05582">
    <property type="entry name" value="STKc_RSK_N"/>
    <property type="match status" value="1"/>
</dbReference>
<comment type="catalytic activity">
    <reaction evidence="9 11">
        <text>L-threonyl-[protein] + ATP = O-phospho-L-threonyl-[protein] + ADP + H(+)</text>
        <dbReference type="Rhea" id="RHEA:46608"/>
        <dbReference type="Rhea" id="RHEA-COMP:11060"/>
        <dbReference type="Rhea" id="RHEA-COMP:11605"/>
        <dbReference type="ChEBI" id="CHEBI:15378"/>
        <dbReference type="ChEBI" id="CHEBI:30013"/>
        <dbReference type="ChEBI" id="CHEBI:30616"/>
        <dbReference type="ChEBI" id="CHEBI:61977"/>
        <dbReference type="ChEBI" id="CHEBI:456216"/>
        <dbReference type="EC" id="2.7.11.1"/>
    </reaction>
</comment>
<comment type="cofactor">
    <cofactor evidence="11">
        <name>Mg(2+)</name>
        <dbReference type="ChEBI" id="CHEBI:18420"/>
    </cofactor>
</comment>
<keyword evidence="3" id="KW-0597">Phosphoprotein</keyword>
<dbReference type="Gene3D" id="3.30.200.20">
    <property type="entry name" value="Phosphorylase Kinase, domain 1"/>
    <property type="match status" value="2"/>
</dbReference>
<name>A0A0P5S2A5_9CRUS</name>
<keyword evidence="4 11" id="KW-0808">Transferase</keyword>
<dbReference type="InterPro" id="IPR008271">
    <property type="entry name" value="Ser/Thr_kinase_AS"/>
</dbReference>
<proteinExistence type="inferred from homology"/>
<evidence type="ECO:0000256" key="5">
    <source>
        <dbReference type="ARBA" id="ARBA00022737"/>
    </source>
</evidence>
<dbReference type="InterPro" id="IPR011009">
    <property type="entry name" value="Kinase-like_dom_sf"/>
</dbReference>
<dbReference type="CDD" id="cd14091">
    <property type="entry name" value="STKc_RSK_C"/>
    <property type="match status" value="1"/>
</dbReference>
<comment type="similarity">
    <text evidence="1 11">Belongs to the protein kinase superfamily. AGC Ser/Thr protein kinase family. S6 kinase subfamily.</text>
</comment>
<dbReference type="PIRSF" id="PIRSF000606">
    <property type="entry name" value="Ribsml_S6_kin_2"/>
    <property type="match status" value="1"/>
</dbReference>
<dbReference type="PROSITE" id="PS50011">
    <property type="entry name" value="PROTEIN_KINASE_DOM"/>
    <property type="match status" value="2"/>
</dbReference>